<reference evidence="2" key="1">
    <citation type="submission" date="2020-04" db="EMBL/GenBank/DDBJ databases">
        <authorList>
            <person name="Chiriac C."/>
            <person name="Salcher M."/>
            <person name="Ghai R."/>
            <person name="Kavagutti S V."/>
        </authorList>
    </citation>
    <scope>NUCLEOTIDE SEQUENCE</scope>
</reference>
<feature type="transmembrane region" description="Helical" evidence="1">
    <location>
        <begin position="6"/>
        <end position="29"/>
    </location>
</feature>
<keyword evidence="1" id="KW-1133">Transmembrane helix</keyword>
<evidence type="ECO:0000256" key="1">
    <source>
        <dbReference type="SAM" id="Phobius"/>
    </source>
</evidence>
<gene>
    <name evidence="2" type="ORF">UFOVP730_54</name>
</gene>
<accession>A0A6J5P1V6</accession>
<organism evidence="2">
    <name type="scientific">uncultured Caudovirales phage</name>
    <dbReference type="NCBI Taxonomy" id="2100421"/>
    <lineage>
        <taxon>Viruses</taxon>
        <taxon>Duplodnaviria</taxon>
        <taxon>Heunggongvirae</taxon>
        <taxon>Uroviricota</taxon>
        <taxon>Caudoviricetes</taxon>
        <taxon>Peduoviridae</taxon>
        <taxon>Maltschvirus</taxon>
        <taxon>Maltschvirus maltsch</taxon>
    </lineage>
</organism>
<proteinExistence type="predicted"/>
<protein>
    <submittedName>
        <fullName evidence="2">Uncharacterized protein</fullName>
    </submittedName>
</protein>
<keyword evidence="1" id="KW-0472">Membrane</keyword>
<evidence type="ECO:0000313" key="2">
    <source>
        <dbReference type="EMBL" id="CAB4161504.1"/>
    </source>
</evidence>
<dbReference type="EMBL" id="LR796716">
    <property type="protein sequence ID" value="CAB4161504.1"/>
    <property type="molecule type" value="Genomic_DNA"/>
</dbReference>
<sequence>MSKDLALASAEAFATLTLFGAVAFFLVFVI</sequence>
<name>A0A6J5P1V6_9CAUD</name>
<keyword evidence="1" id="KW-0812">Transmembrane</keyword>